<proteinExistence type="inferred from homology"/>
<dbReference type="InterPro" id="IPR000073">
    <property type="entry name" value="AB_hydrolase_1"/>
</dbReference>
<dbReference type="Gene3D" id="3.40.50.1820">
    <property type="entry name" value="alpha/beta hydrolase"/>
    <property type="match status" value="1"/>
</dbReference>
<dbReference type="InterPro" id="IPR051601">
    <property type="entry name" value="Serine_prot/Carboxylest_S33"/>
</dbReference>
<dbReference type="InterPro" id="IPR013595">
    <property type="entry name" value="Pept_S33_TAP-like_C"/>
</dbReference>
<dbReference type="PANTHER" id="PTHR43248">
    <property type="entry name" value="2-SUCCINYL-6-HYDROXY-2,4-CYCLOHEXADIENE-1-CARBOXYLATE SYNTHASE"/>
    <property type="match status" value="1"/>
</dbReference>
<protein>
    <submittedName>
        <fullName evidence="6">Alpha/beta hydrolase</fullName>
    </submittedName>
</protein>
<accession>A0ABP3FZT9</accession>
<keyword evidence="3 6" id="KW-0378">Hydrolase</keyword>
<evidence type="ECO:0000256" key="3">
    <source>
        <dbReference type="ARBA" id="ARBA00022801"/>
    </source>
</evidence>
<dbReference type="Pfam" id="PF00561">
    <property type="entry name" value="Abhydrolase_1"/>
    <property type="match status" value="1"/>
</dbReference>
<reference evidence="7" key="1">
    <citation type="journal article" date="2019" name="Int. J. Syst. Evol. Microbiol.">
        <title>The Global Catalogue of Microorganisms (GCM) 10K type strain sequencing project: providing services to taxonomists for standard genome sequencing and annotation.</title>
        <authorList>
            <consortium name="The Broad Institute Genomics Platform"/>
            <consortium name="The Broad Institute Genome Sequencing Center for Infectious Disease"/>
            <person name="Wu L."/>
            <person name="Ma J."/>
        </authorList>
    </citation>
    <scope>NUCLEOTIDE SEQUENCE [LARGE SCALE GENOMIC DNA]</scope>
    <source>
        <strain evidence="7">JCM 3146</strain>
    </source>
</reference>
<comment type="caution">
    <text evidence="6">The sequence shown here is derived from an EMBL/GenBank/DDBJ whole genome shotgun (WGS) entry which is preliminary data.</text>
</comment>
<evidence type="ECO:0000256" key="2">
    <source>
        <dbReference type="ARBA" id="ARBA00022729"/>
    </source>
</evidence>
<name>A0ABP3FZT9_9ACTN</name>
<dbReference type="Pfam" id="PF08386">
    <property type="entry name" value="Abhydrolase_4"/>
    <property type="match status" value="1"/>
</dbReference>
<evidence type="ECO:0000313" key="6">
    <source>
        <dbReference type="EMBL" id="GAA0329787.1"/>
    </source>
</evidence>
<gene>
    <name evidence="6" type="ORF">GCM10010151_19520</name>
</gene>
<dbReference type="EMBL" id="BAAABM010000015">
    <property type="protein sequence ID" value="GAA0329787.1"/>
    <property type="molecule type" value="Genomic_DNA"/>
</dbReference>
<evidence type="ECO:0000259" key="4">
    <source>
        <dbReference type="Pfam" id="PF00561"/>
    </source>
</evidence>
<comment type="similarity">
    <text evidence="1">Belongs to the peptidase S33 family.</text>
</comment>
<feature type="domain" description="Peptidase S33 tripeptidyl aminopeptidase-like C-terminal" evidence="5">
    <location>
        <begin position="424"/>
        <end position="516"/>
    </location>
</feature>
<dbReference type="PANTHER" id="PTHR43248:SF29">
    <property type="entry name" value="TRIPEPTIDYL AMINOPEPTIDASE"/>
    <property type="match status" value="1"/>
</dbReference>
<dbReference type="GO" id="GO:0016787">
    <property type="term" value="F:hydrolase activity"/>
    <property type="evidence" value="ECO:0007669"/>
    <property type="project" value="UniProtKB-KW"/>
</dbReference>
<dbReference type="SUPFAM" id="SSF53474">
    <property type="entry name" value="alpha/beta-Hydrolases"/>
    <property type="match status" value="1"/>
</dbReference>
<dbReference type="Proteomes" id="UP001501822">
    <property type="component" value="Unassembled WGS sequence"/>
</dbReference>
<evidence type="ECO:0000256" key="1">
    <source>
        <dbReference type="ARBA" id="ARBA00010088"/>
    </source>
</evidence>
<keyword evidence="2" id="KW-0732">Signal</keyword>
<feature type="domain" description="AB hydrolase-1" evidence="4">
    <location>
        <begin position="110"/>
        <end position="289"/>
    </location>
</feature>
<sequence>MITMSGARIAGLAGGLAVAAMALIVPIAAGARTETAAPAPARLARYERQVVRWTGCRLGSSDDLGGALDAAGARCAMLTVPLDYADPGGRTITVAISRLAAADPAHRDGALLLNGGGPGGGSIDLPLDFRSLMKDVGGRFDLIGMDPRSSGRSTPVDCGWPTGTWTRAPGPDRRGFERVVALERDLADRCARRHADLLPYVSTRNTARDIDVVRAALGERTISYYGASYGTYLGAVYAQMFPGHVGRMVLDSATDPRRYGAETMLADAAPANEAALRDWAAWTARRDGTYHLGGTRRAVLATVTRIIRAAARRPLPVGDRRVDSQIVPFVLFNGLDDDRDEAAASLAADVRVLADAAAGRMVRPTPNLQDTLDFVLTGAESAYGGSQAAVLCGDRAVDRDPEHYWRRIQAVRREQPVLGPFVTDISPCAFWPFRPRERPTRVHNAVPALIVASTGDTRTIYPHAQGLHRLLTRSRLLTLRGARIHAVYPRYDDACVNDRVNAYLAGGRLPATDVTCA</sequence>
<evidence type="ECO:0000259" key="5">
    <source>
        <dbReference type="Pfam" id="PF08386"/>
    </source>
</evidence>
<evidence type="ECO:0000313" key="7">
    <source>
        <dbReference type="Proteomes" id="UP001501822"/>
    </source>
</evidence>
<dbReference type="InterPro" id="IPR029058">
    <property type="entry name" value="AB_hydrolase_fold"/>
</dbReference>
<organism evidence="6 7">
    <name type="scientific">Actinoallomurus spadix</name>
    <dbReference type="NCBI Taxonomy" id="79912"/>
    <lineage>
        <taxon>Bacteria</taxon>
        <taxon>Bacillati</taxon>
        <taxon>Actinomycetota</taxon>
        <taxon>Actinomycetes</taxon>
        <taxon>Streptosporangiales</taxon>
        <taxon>Thermomonosporaceae</taxon>
        <taxon>Actinoallomurus</taxon>
    </lineage>
</organism>
<keyword evidence="7" id="KW-1185">Reference proteome</keyword>